<feature type="region of interest" description="Disordered" evidence="1">
    <location>
        <begin position="1"/>
        <end position="21"/>
    </location>
</feature>
<protein>
    <submittedName>
        <fullName evidence="2">Uncharacterized protein</fullName>
    </submittedName>
</protein>
<proteinExistence type="predicted"/>
<accession>A0AA36CAP0</accession>
<gene>
    <name evidence="2" type="ORF">MSPICULIGERA_LOCUS3517</name>
</gene>
<dbReference type="EMBL" id="CATQJA010000926">
    <property type="protein sequence ID" value="CAJ0564852.1"/>
    <property type="molecule type" value="Genomic_DNA"/>
</dbReference>
<feature type="compositionally biased region" description="Basic and acidic residues" evidence="1">
    <location>
        <begin position="118"/>
        <end position="131"/>
    </location>
</feature>
<reference evidence="2" key="1">
    <citation type="submission" date="2023-06" db="EMBL/GenBank/DDBJ databases">
        <authorList>
            <person name="Delattre M."/>
        </authorList>
    </citation>
    <scope>NUCLEOTIDE SEQUENCE</scope>
    <source>
        <strain evidence="2">AF72</strain>
    </source>
</reference>
<dbReference type="AlphaFoldDB" id="A0AA36CAP0"/>
<keyword evidence="3" id="KW-1185">Reference proteome</keyword>
<comment type="caution">
    <text evidence="2">The sequence shown here is derived from an EMBL/GenBank/DDBJ whole genome shotgun (WGS) entry which is preliminary data.</text>
</comment>
<organism evidence="2 3">
    <name type="scientific">Mesorhabditis spiculigera</name>
    <dbReference type="NCBI Taxonomy" id="96644"/>
    <lineage>
        <taxon>Eukaryota</taxon>
        <taxon>Metazoa</taxon>
        <taxon>Ecdysozoa</taxon>
        <taxon>Nematoda</taxon>
        <taxon>Chromadorea</taxon>
        <taxon>Rhabditida</taxon>
        <taxon>Rhabditina</taxon>
        <taxon>Rhabditomorpha</taxon>
        <taxon>Rhabditoidea</taxon>
        <taxon>Rhabditidae</taxon>
        <taxon>Mesorhabditinae</taxon>
        <taxon>Mesorhabditis</taxon>
    </lineage>
</organism>
<name>A0AA36CAP0_9BILA</name>
<feature type="region of interest" description="Disordered" evidence="1">
    <location>
        <begin position="110"/>
        <end position="131"/>
    </location>
</feature>
<evidence type="ECO:0000313" key="3">
    <source>
        <dbReference type="Proteomes" id="UP001177023"/>
    </source>
</evidence>
<feature type="non-terminal residue" evidence="2">
    <location>
        <position position="131"/>
    </location>
</feature>
<dbReference type="Proteomes" id="UP001177023">
    <property type="component" value="Unassembled WGS sequence"/>
</dbReference>
<evidence type="ECO:0000256" key="1">
    <source>
        <dbReference type="SAM" id="MobiDB-lite"/>
    </source>
</evidence>
<sequence>SIYPDWRGSAPQIGGDMAGNLPSGSDMASLLAFATNHQMERENSLETSVAGPLHPLSVLRPISTGDPDRDAEHITGLSLADPLRRIKQKNPVLYVELKRRLSTIVFDAEMDTVQADSQEPRTPTESDDRME</sequence>
<feature type="non-terminal residue" evidence="2">
    <location>
        <position position="1"/>
    </location>
</feature>
<evidence type="ECO:0000313" key="2">
    <source>
        <dbReference type="EMBL" id="CAJ0564852.1"/>
    </source>
</evidence>